<proteinExistence type="predicted"/>
<dbReference type="Proteomes" id="UP000029980">
    <property type="component" value="Chromosome"/>
</dbReference>
<accession>A0A097QV93</accession>
<dbReference type="GeneID" id="25153506"/>
<evidence type="ECO:0000313" key="2">
    <source>
        <dbReference type="Proteomes" id="UP000029980"/>
    </source>
</evidence>
<dbReference type="KEGG" id="teu:TEU_08670"/>
<gene>
    <name evidence="1" type="ORF">TEU_08670</name>
</gene>
<protein>
    <recommendedName>
        <fullName evidence="3">Preprotein translocase subunit SecB</fullName>
    </recommendedName>
</protein>
<organism evidence="1 2">
    <name type="scientific">Thermococcus eurythermalis</name>
    <dbReference type="NCBI Taxonomy" id="1505907"/>
    <lineage>
        <taxon>Archaea</taxon>
        <taxon>Methanobacteriati</taxon>
        <taxon>Methanobacteriota</taxon>
        <taxon>Thermococci</taxon>
        <taxon>Thermococcales</taxon>
        <taxon>Thermococcaceae</taxon>
        <taxon>Thermococcus</taxon>
    </lineage>
</organism>
<evidence type="ECO:0008006" key="3">
    <source>
        <dbReference type="Google" id="ProtNLM"/>
    </source>
</evidence>
<dbReference type="OrthoDB" id="84899at2157"/>
<dbReference type="HOGENOM" id="CLU_1840684_0_0_2"/>
<sequence length="140" mass="15971">MPVLGYNITKVDVERDAQNIASGQVEVKLSPRIKELRLGEVRTPTGKVTGIEVLFAYEISYNPQIARAVIEGSILYLPPQKDKTDEILNIWEEEKKVDSRLFVEVINFLSVQLLPMLTVIAKEMRLPYHIPVPRAELRTQ</sequence>
<keyword evidence="2" id="KW-1185">Reference proteome</keyword>
<evidence type="ECO:0000313" key="1">
    <source>
        <dbReference type="EMBL" id="AIU70396.1"/>
    </source>
</evidence>
<dbReference type="RefSeq" id="WP_050003367.1">
    <property type="nucleotide sequence ID" value="NZ_CP008887.1"/>
</dbReference>
<dbReference type="EMBL" id="CP008887">
    <property type="protein sequence ID" value="AIU70396.1"/>
    <property type="molecule type" value="Genomic_DNA"/>
</dbReference>
<dbReference type="AlphaFoldDB" id="A0A097QV93"/>
<reference evidence="1 2" key="1">
    <citation type="journal article" date="2015" name="Int. J. Syst. Evol. Microbiol.">
        <title>Thermococcus eurythermalis sp. nov., a conditional piezophilic hyperthermophilic archaeon with a wide temperature range isolated from an oil-immersed chimney in the Guaymas Basin.</title>
        <authorList>
            <person name="Zhao W."/>
            <person name="Zeng X."/>
            <person name="Xiao X."/>
        </authorList>
    </citation>
    <scope>NUCLEOTIDE SEQUENCE [LARGE SCALE GENOMIC DNA]</scope>
    <source>
        <strain evidence="1 2">A501</strain>
    </source>
</reference>
<name>A0A097QV93_9EURY</name>